<dbReference type="GO" id="GO:0006405">
    <property type="term" value="P:RNA export from nucleus"/>
    <property type="evidence" value="ECO:0007669"/>
    <property type="project" value="TreeGrafter"/>
</dbReference>
<dbReference type="InterPro" id="IPR044840">
    <property type="entry name" value="Nup188"/>
</dbReference>
<dbReference type="Pfam" id="PF21093">
    <property type="entry name" value="Nup188_N-subdom_III"/>
    <property type="match status" value="1"/>
</dbReference>
<feature type="domain" description="Nucleoporin Nup188 N-terminal subdomain III" evidence="9">
    <location>
        <begin position="531"/>
        <end position="922"/>
    </location>
</feature>
<protein>
    <recommendedName>
        <fullName evidence="9">Nucleoporin Nup188 N-terminal subdomain III domain-containing protein</fullName>
    </recommendedName>
</protein>
<name>A0A553NZ98_TIGCA</name>
<dbReference type="GO" id="GO:0006606">
    <property type="term" value="P:protein import into nucleus"/>
    <property type="evidence" value="ECO:0007669"/>
    <property type="project" value="TreeGrafter"/>
</dbReference>
<dbReference type="OMA" id="PMAEMNF"/>
<comment type="subcellular location">
    <subcellularLocation>
        <location evidence="1">Nucleus</location>
        <location evidence="1">Nuclear pore complex</location>
    </subcellularLocation>
</comment>
<reference evidence="10 11" key="1">
    <citation type="journal article" date="2018" name="Nat. Ecol. Evol.">
        <title>Genomic signatures of mitonuclear coevolution across populations of Tigriopus californicus.</title>
        <authorList>
            <person name="Barreto F.S."/>
            <person name="Watson E.T."/>
            <person name="Lima T.G."/>
            <person name="Willett C.S."/>
            <person name="Edmands S."/>
            <person name="Li W."/>
            <person name="Burton R.S."/>
        </authorList>
    </citation>
    <scope>NUCLEOTIDE SEQUENCE [LARGE SCALE GENOMIC DNA]</scope>
    <source>
        <strain evidence="10 11">San Diego</strain>
    </source>
</reference>
<dbReference type="EMBL" id="VCGU01000009">
    <property type="protein sequence ID" value="TRY70692.1"/>
    <property type="molecule type" value="Genomic_DNA"/>
</dbReference>
<keyword evidence="11" id="KW-1185">Reference proteome</keyword>
<evidence type="ECO:0000256" key="2">
    <source>
        <dbReference type="ARBA" id="ARBA00022448"/>
    </source>
</evidence>
<dbReference type="InterPro" id="IPR048883">
    <property type="entry name" value="Nup188_N-subdom_III"/>
</dbReference>
<accession>A0A553NZ98</accession>
<evidence type="ECO:0000313" key="11">
    <source>
        <dbReference type="Proteomes" id="UP000318571"/>
    </source>
</evidence>
<dbReference type="GO" id="GO:0017056">
    <property type="term" value="F:structural constituent of nuclear pore"/>
    <property type="evidence" value="ECO:0007669"/>
    <property type="project" value="InterPro"/>
</dbReference>
<dbReference type="GO" id="GO:0051028">
    <property type="term" value="P:mRNA transport"/>
    <property type="evidence" value="ECO:0007669"/>
    <property type="project" value="UniProtKB-KW"/>
</dbReference>
<comment type="caution">
    <text evidence="10">The sequence shown here is derived from an EMBL/GenBank/DDBJ whole genome shotgun (WGS) entry which is preliminary data.</text>
</comment>
<keyword evidence="5" id="KW-0811">Translocation</keyword>
<evidence type="ECO:0000256" key="4">
    <source>
        <dbReference type="ARBA" id="ARBA00022927"/>
    </source>
</evidence>
<evidence type="ECO:0000256" key="8">
    <source>
        <dbReference type="SAM" id="MobiDB-lite"/>
    </source>
</evidence>
<dbReference type="PANTHER" id="PTHR31431">
    <property type="entry name" value="NUCLEOPORIN NUP188 HOMOLOG"/>
    <property type="match status" value="1"/>
</dbReference>
<dbReference type="GO" id="GO:0044611">
    <property type="term" value="C:nuclear pore inner ring"/>
    <property type="evidence" value="ECO:0007669"/>
    <property type="project" value="TreeGrafter"/>
</dbReference>
<evidence type="ECO:0000313" key="10">
    <source>
        <dbReference type="EMBL" id="TRY70692.1"/>
    </source>
</evidence>
<evidence type="ECO:0000256" key="5">
    <source>
        <dbReference type="ARBA" id="ARBA00023010"/>
    </source>
</evidence>
<feature type="region of interest" description="Disordered" evidence="8">
    <location>
        <begin position="1640"/>
        <end position="1666"/>
    </location>
</feature>
<keyword evidence="3" id="KW-0509">mRNA transport</keyword>
<evidence type="ECO:0000256" key="1">
    <source>
        <dbReference type="ARBA" id="ARBA00004567"/>
    </source>
</evidence>
<keyword evidence="6" id="KW-0906">Nuclear pore complex</keyword>
<dbReference type="STRING" id="6832.A0A553NZ98"/>
<dbReference type="Proteomes" id="UP000318571">
    <property type="component" value="Chromosome 9"/>
</dbReference>
<keyword evidence="4" id="KW-0653">Protein transport</keyword>
<evidence type="ECO:0000259" key="9">
    <source>
        <dbReference type="Pfam" id="PF21093"/>
    </source>
</evidence>
<evidence type="ECO:0000256" key="7">
    <source>
        <dbReference type="ARBA" id="ARBA00023242"/>
    </source>
</evidence>
<keyword evidence="7" id="KW-0539">Nucleus</keyword>
<sequence length="1686" mass="188634">MSATTTSSLKQLSRLVTEQGVLISDSVLSKELSDHRALIAQGLLAFPPPTSSSRAAFLQKWGGKLEKSGKLTQFLVHLSELIQVEEKETKNLLYTYLAGEFRGTKASLKKLIDDERYQGPLMNDIWQFYRAERLYLLQVIKEILCHSSNPGHPHQEQFQKEVDHWLEDDKFMKNLQAQLKSVIHESVPSIQTRGKYFNATNLQSWVHFSLREQAELVEIILLLATRYDQVQQTQARKELFCKLYQLFLEHGFGSKQNFSHLINDVSEDLVQAIGQLEALIMVYLIDLPSLTDHEGDTQSTQWQVSDFTEVEKLITSLGGSPCHGPIMIGWMLARFLVDGESSLAKYQYLGSRAVQLRVVHQLERILKNPVIVSNTTMRGIANGVCYSIVSALVSAFEPARMGLSTDIHSLALVLLKNEAVALDFWRQGSELGLGTHFTQLASSFPASLKPFCDLAEKIAGASEKSSEYVLDYLENMQQFCEPVESVSSQHIKARDTETWVSLMHRFPCGEDVDVKIPAGTIGILDGSTFKWRGQYNAWNYLFAEVDRLIKQISSGMSKIHSETLSNVTIITKLIRTIVKASPKVWSQIGLRAEKSLICLTEKVVQINNPPLELLTYCMETFAFLCQRNPVRIWQKLEEFSVFPHQLKSGLGESQSVEDINSGVIGHLLAQQECVNGEFPLTLAYLELLAVCLQSPEINATPSLVFVAQDLIPSFSNWRFSEPGDREIFGQKLLCLTKMVLESDSPHLKELNGLVCALLLKPAPLETMLNLIQTGDRMVQSLIEAQSSWEAGAGVELSALIDLAMLAFNALLIKAPDRALQDLSAHLCAPALGNRLHFSLTLAHYIYHLQSCDIPISAMKLLGTIARTFPMSLLACFGNDADAVKEILIYRLESQTEDIKLKISILDLFSDCVETQPGFIQHLIGQGQDNETGCLTLVVDLLKRMRQTEMKSKQDLHIAVITFIFRLWNQQMLSAVEHLKKQPSFWDDLTWILFETDQSGDNSNAKINATIFRVISAEIFAFGAKVDDGLKAVLEKLVAKNSNVLEQWCDCVLDGLPALNHQEMIVNDTFMPSSATSPSANNSATMDLLGAWKTFLIVFSNDQPVTLTPSQCHLIASKFIQAIRAQLDHNELNLRIITSLSEVCLVLMQKWQTKCADNMEAWMAKHAALLEHMSGKFDQLHPRSQSAVLAIASTALKTSSFKLERGEKSLLSWLEPTASITLKSLQMFELNQSKKGLEPHKELAHVPVLAVSLLRNLIHRLDDPSLWFDLFHKQVILQALLSQVHHCLHRQRDTNVILALLGLLSVMAKSEQGCQALLSSDLAQMIWLPLSEVKQANNEWVPVFQISLQFLVTLIRVGEHRAVENGVTVVTLLQEQLSTFLMAPNLSIQEEHIELTVTATSVISLLMNHYKQWHLLHSPSLVHFYQSVCSLLHTSICLLIRPSLLGMLIHRHNHGINASTQDDEDLRRVRRISSTDQDIEPPSNHQTVAIQNLLLECICGGLTMLRALCPDLVALLSDNVEDYGEWEQLLGIGFSSPTFEQNDGLTFGTLISISNLCIRNITRVDRSPSPSRGSPSSTGESQLDRKRVIIILEQSMSVMVSQALLFLSDPRHSSRDQQLVRRELGAELGSFTESIRRYVHRGAKSPQSGDKSPGGKTSGGGDGHLRLSKSDEDFMKFIATIVNTVFK</sequence>
<proteinExistence type="predicted"/>
<keyword evidence="2" id="KW-0813">Transport</keyword>
<evidence type="ECO:0000256" key="6">
    <source>
        <dbReference type="ARBA" id="ARBA00023132"/>
    </source>
</evidence>
<gene>
    <name evidence="10" type="ORF">TCAL_16356</name>
</gene>
<organism evidence="10 11">
    <name type="scientific">Tigriopus californicus</name>
    <name type="common">Marine copepod</name>
    <dbReference type="NCBI Taxonomy" id="6832"/>
    <lineage>
        <taxon>Eukaryota</taxon>
        <taxon>Metazoa</taxon>
        <taxon>Ecdysozoa</taxon>
        <taxon>Arthropoda</taxon>
        <taxon>Crustacea</taxon>
        <taxon>Multicrustacea</taxon>
        <taxon>Hexanauplia</taxon>
        <taxon>Copepoda</taxon>
        <taxon>Harpacticoida</taxon>
        <taxon>Harpacticidae</taxon>
        <taxon>Tigriopus</taxon>
    </lineage>
</organism>
<evidence type="ECO:0000256" key="3">
    <source>
        <dbReference type="ARBA" id="ARBA00022816"/>
    </source>
</evidence>
<dbReference type="PANTHER" id="PTHR31431:SF1">
    <property type="entry name" value="NUCLEOPORIN NUP188"/>
    <property type="match status" value="1"/>
</dbReference>